<proteinExistence type="predicted"/>
<evidence type="ECO:0000313" key="2">
    <source>
        <dbReference type="Proteomes" id="UP000800035"/>
    </source>
</evidence>
<organism evidence="1 2">
    <name type="scientific">Byssothecium circinans</name>
    <dbReference type="NCBI Taxonomy" id="147558"/>
    <lineage>
        <taxon>Eukaryota</taxon>
        <taxon>Fungi</taxon>
        <taxon>Dikarya</taxon>
        <taxon>Ascomycota</taxon>
        <taxon>Pezizomycotina</taxon>
        <taxon>Dothideomycetes</taxon>
        <taxon>Pleosporomycetidae</taxon>
        <taxon>Pleosporales</taxon>
        <taxon>Massarineae</taxon>
        <taxon>Massarinaceae</taxon>
        <taxon>Byssothecium</taxon>
    </lineage>
</organism>
<dbReference type="Proteomes" id="UP000800035">
    <property type="component" value="Unassembled WGS sequence"/>
</dbReference>
<name>A0A6A5T962_9PLEO</name>
<protein>
    <submittedName>
        <fullName evidence="1">Uncharacterized protein</fullName>
    </submittedName>
</protein>
<dbReference type="EMBL" id="ML977036">
    <property type="protein sequence ID" value="KAF1949515.1"/>
    <property type="molecule type" value="Genomic_DNA"/>
</dbReference>
<reference evidence="1" key="1">
    <citation type="journal article" date="2020" name="Stud. Mycol.">
        <title>101 Dothideomycetes genomes: a test case for predicting lifestyles and emergence of pathogens.</title>
        <authorList>
            <person name="Haridas S."/>
            <person name="Albert R."/>
            <person name="Binder M."/>
            <person name="Bloem J."/>
            <person name="Labutti K."/>
            <person name="Salamov A."/>
            <person name="Andreopoulos B."/>
            <person name="Baker S."/>
            <person name="Barry K."/>
            <person name="Bills G."/>
            <person name="Bluhm B."/>
            <person name="Cannon C."/>
            <person name="Castanera R."/>
            <person name="Culley D."/>
            <person name="Daum C."/>
            <person name="Ezra D."/>
            <person name="Gonzalez J."/>
            <person name="Henrissat B."/>
            <person name="Kuo A."/>
            <person name="Liang C."/>
            <person name="Lipzen A."/>
            <person name="Lutzoni F."/>
            <person name="Magnuson J."/>
            <person name="Mondo S."/>
            <person name="Nolan M."/>
            <person name="Ohm R."/>
            <person name="Pangilinan J."/>
            <person name="Park H.-J."/>
            <person name="Ramirez L."/>
            <person name="Alfaro M."/>
            <person name="Sun H."/>
            <person name="Tritt A."/>
            <person name="Yoshinaga Y."/>
            <person name="Zwiers L.-H."/>
            <person name="Turgeon B."/>
            <person name="Goodwin S."/>
            <person name="Spatafora J."/>
            <person name="Crous P."/>
            <person name="Grigoriev I."/>
        </authorList>
    </citation>
    <scope>NUCLEOTIDE SEQUENCE</scope>
    <source>
        <strain evidence="1">CBS 675.92</strain>
    </source>
</reference>
<accession>A0A6A5T962</accession>
<evidence type="ECO:0000313" key="1">
    <source>
        <dbReference type="EMBL" id="KAF1949515.1"/>
    </source>
</evidence>
<gene>
    <name evidence="1" type="ORF">CC80DRAFT_510453</name>
</gene>
<sequence length="171" mass="19822">MPFDSHGQLHAGSIGLFDDDDEWYRTQDRLDRNNARELHHIDRGHRKAEKRRARAENSSWWCRLFGRKKVKQAADQATNSTSEKKPIQVAAPVNLSHMNGSIEEVESEYGEEDEWPMYDEEDIVDVDSELYDILGMVLVKEKTPEQNNVVLRSQIRWKDCEKAGPPTNLLD</sequence>
<keyword evidence="2" id="KW-1185">Reference proteome</keyword>
<dbReference type="OrthoDB" id="3800022at2759"/>
<dbReference type="AlphaFoldDB" id="A0A6A5T962"/>